<dbReference type="PANTHER" id="PTHR36837:SF2">
    <property type="entry name" value="POLY(3-HYDROXYALKANOATE) POLYMERASE SUBUNIT PHAC"/>
    <property type="match status" value="1"/>
</dbReference>
<gene>
    <name evidence="2" type="primary">phaC1</name>
    <name evidence="2" type="ordered locus">ABO_2214</name>
</gene>
<dbReference type="STRING" id="393595.ABO_2214"/>
<dbReference type="GO" id="GO:0016746">
    <property type="term" value="F:acyltransferase activity"/>
    <property type="evidence" value="ECO:0007669"/>
    <property type="project" value="UniProtKB-KW"/>
</dbReference>
<accession>Q0VMD6</accession>
<keyword evidence="3" id="KW-1185">Reference proteome</keyword>
<dbReference type="eggNOG" id="COG3243">
    <property type="taxonomic scope" value="Bacteria"/>
</dbReference>
<evidence type="ECO:0000259" key="1">
    <source>
        <dbReference type="Pfam" id="PF00561"/>
    </source>
</evidence>
<dbReference type="ESTHER" id="alcbs-q0vmd6">
    <property type="family name" value="PHA_synth_III_C"/>
</dbReference>
<dbReference type="Pfam" id="PF00561">
    <property type="entry name" value="Abhydrolase_1"/>
    <property type="match status" value="1"/>
</dbReference>
<dbReference type="InterPro" id="IPR051321">
    <property type="entry name" value="PHA/PHB_synthase"/>
</dbReference>
<dbReference type="KEGG" id="abo:ABO_2214"/>
<dbReference type="AlphaFoldDB" id="Q0VMD6"/>
<evidence type="ECO:0000313" key="2">
    <source>
        <dbReference type="EMBL" id="CAL17662.1"/>
    </source>
</evidence>
<sequence>MPVQFMLTNTLQQAVYKRTRPWRQRLDNGRARLFDAQQLSQAEQTPYQTLFDDGLVKLRYYPPLKESAIPLADGTVIPVSQAPQRTPLVLVAPLAVNMLIYDLFPQRSLVRYLRARGFELYMVDWGRPGKHHNHLHLSSYFADYLPKLLVHVRQHSGEQKLSLHGWSFGGLFSLCYAALGKDPDISNLVLVGAPTDYHRNGSLGSQYRALSRRAKWIRSRTGLRIHNVPSNLLRSPGWVNSLAFKFTNPIGSLQGYWSLIKNLHDREFVASHATNGAFLDDMVAYPGGVIQDIVHYLWTDNVVAHGQLPMEGTDGHLDRVTANVLNITGANDPIVTPECSQAMKPLIRSKDKTFLTIDGGHMGILGSAAAQKQSWGRIADWLIERD</sequence>
<proteinExistence type="predicted"/>
<dbReference type="InterPro" id="IPR029058">
    <property type="entry name" value="AB_hydrolase_fold"/>
</dbReference>
<dbReference type="EMBL" id="AM286690">
    <property type="protein sequence ID" value="CAL17662.1"/>
    <property type="molecule type" value="Genomic_DNA"/>
</dbReference>
<name>Q0VMD6_ALCBS</name>
<reference evidence="2 3" key="1">
    <citation type="journal article" date="2006" name="Nat. Biotechnol.">
        <title>Genome sequence of the ubiquitous hydrocarbon-degrading marine bacterium Alcanivorax borkumensis.</title>
        <authorList>
            <person name="Schneiker S."/>
            <person name="Martins dos Santos V.A.P."/>
            <person name="Bartels D."/>
            <person name="Bekel T."/>
            <person name="Brecht M."/>
            <person name="Buhrmester J."/>
            <person name="Chernikova T.N."/>
            <person name="Denaro R."/>
            <person name="Ferrer M."/>
            <person name="Gertler C."/>
            <person name="Goesmann A."/>
            <person name="Golyshina O.V."/>
            <person name="Kaminski F."/>
            <person name="Khachane A.N."/>
            <person name="Lang S."/>
            <person name="Linke B."/>
            <person name="McHardy A.C."/>
            <person name="Meyer F."/>
            <person name="Nechitaylo T."/>
            <person name="Puehler A."/>
            <person name="Regenhardt D."/>
            <person name="Rupp O."/>
            <person name="Sabirova J.S."/>
            <person name="Selbitschka W."/>
            <person name="Yakimov M.M."/>
            <person name="Timmis K.N."/>
            <person name="Vorhoelter F.-J."/>
            <person name="Weidner S."/>
            <person name="Kaiser O."/>
            <person name="Golyshin P.N."/>
        </authorList>
    </citation>
    <scope>NUCLEOTIDE SEQUENCE [LARGE SCALE GENOMIC DNA]</scope>
    <source>
        <strain evidence="3">ATCC 700651 / DSM 11573 / NCIMB 13689 / SK2</strain>
    </source>
</reference>
<dbReference type="Proteomes" id="UP000008871">
    <property type="component" value="Chromosome"/>
</dbReference>
<dbReference type="EC" id="2.3.1.-" evidence="2"/>
<dbReference type="InterPro" id="IPR000073">
    <property type="entry name" value="AB_hydrolase_1"/>
</dbReference>
<evidence type="ECO:0000313" key="3">
    <source>
        <dbReference type="Proteomes" id="UP000008871"/>
    </source>
</evidence>
<organism evidence="2 3">
    <name type="scientific">Alcanivorax borkumensis (strain ATCC 700651 / DSM 11573 / NCIMB 13689 / SK2)</name>
    <dbReference type="NCBI Taxonomy" id="393595"/>
    <lineage>
        <taxon>Bacteria</taxon>
        <taxon>Pseudomonadati</taxon>
        <taxon>Pseudomonadota</taxon>
        <taxon>Gammaproteobacteria</taxon>
        <taxon>Oceanospirillales</taxon>
        <taxon>Alcanivoracaceae</taxon>
        <taxon>Alcanivorax</taxon>
    </lineage>
</organism>
<dbReference type="HOGENOM" id="CLU_035017_1_0_6"/>
<keyword evidence="2" id="KW-0808">Transferase</keyword>
<dbReference type="PANTHER" id="PTHR36837">
    <property type="entry name" value="POLY(3-HYDROXYALKANOATE) POLYMERASE SUBUNIT PHAC"/>
    <property type="match status" value="1"/>
</dbReference>
<dbReference type="Gene3D" id="3.40.50.1820">
    <property type="entry name" value="alpha/beta hydrolase"/>
    <property type="match status" value="1"/>
</dbReference>
<keyword evidence="2" id="KW-0012">Acyltransferase</keyword>
<dbReference type="SUPFAM" id="SSF53474">
    <property type="entry name" value="alpha/beta-Hydrolases"/>
    <property type="match status" value="1"/>
</dbReference>
<protein>
    <submittedName>
        <fullName evidence="2">Polyhydroxyalkanoate synthase</fullName>
        <ecNumber evidence="2">2.3.1.-</ecNumber>
    </submittedName>
</protein>
<feature type="domain" description="AB hydrolase-1" evidence="1">
    <location>
        <begin position="106"/>
        <end position="365"/>
    </location>
</feature>